<sequence>MIRLSVPFRQALSRLSFPLMLAASLGTVLIGRADPNVSDRVRAGIDDLLAPLYHAVSGPIQAAEHGTGAIGHLFALSQENAQLREQNAELLQWQEVAMALQAQNNALKASLNYVPSPTPQFSTGEVAADLGGVYARSVLVLVPPADGNTQSLVGAVAMDGRGVAGRVVEAGERSARVLLITDINSRIPVALGASGAPALMAGNNGPDPSLLYWAPGQPPAEGAMVLTSAQGGAFPPGLPVGVVHYDAQNNPVVLPLASLDALRLLRLFSYPDNLPELTPIPHTKPDSKPAAKAHSRKH</sequence>
<name>A0A840VP04_9PROT</name>
<dbReference type="InterPro" id="IPR042177">
    <property type="entry name" value="Cell/Rod_1"/>
</dbReference>
<evidence type="ECO:0000256" key="5">
    <source>
        <dbReference type="PIRNR" id="PIRNR038471"/>
    </source>
</evidence>
<feature type="coiled-coil region" evidence="6">
    <location>
        <begin position="76"/>
        <end position="103"/>
    </location>
</feature>
<dbReference type="GO" id="GO:0005886">
    <property type="term" value="C:plasma membrane"/>
    <property type="evidence" value="ECO:0007669"/>
    <property type="project" value="TreeGrafter"/>
</dbReference>
<dbReference type="InterPro" id="IPR042175">
    <property type="entry name" value="Cell/Rod_MreC_2"/>
</dbReference>
<comment type="caution">
    <text evidence="9">The sequence shown here is derived from an EMBL/GenBank/DDBJ whole genome shotgun (WGS) entry which is preliminary data.</text>
</comment>
<dbReference type="PANTHER" id="PTHR34138">
    <property type="entry name" value="CELL SHAPE-DETERMINING PROTEIN MREC"/>
    <property type="match status" value="1"/>
</dbReference>
<dbReference type="Proteomes" id="UP000553706">
    <property type="component" value="Unassembled WGS sequence"/>
</dbReference>
<dbReference type="Gene3D" id="2.40.10.350">
    <property type="entry name" value="Rod shape-determining protein MreC, domain 2"/>
    <property type="match status" value="1"/>
</dbReference>
<gene>
    <name evidence="9" type="ORF">HNP71_002146</name>
</gene>
<evidence type="ECO:0000256" key="2">
    <source>
        <dbReference type="ARBA" id="ARBA00013855"/>
    </source>
</evidence>
<dbReference type="PIRSF" id="PIRSF038471">
    <property type="entry name" value="MreC"/>
    <property type="match status" value="1"/>
</dbReference>
<dbReference type="RefSeq" id="WP_183266895.1">
    <property type="nucleotide sequence ID" value="NZ_JACHFJ010000010.1"/>
</dbReference>
<dbReference type="PANTHER" id="PTHR34138:SF1">
    <property type="entry name" value="CELL SHAPE-DETERMINING PROTEIN MREC"/>
    <property type="match status" value="1"/>
</dbReference>
<organism evidence="9 10">
    <name type="scientific">Acidocella aromatica</name>
    <dbReference type="NCBI Taxonomy" id="1303579"/>
    <lineage>
        <taxon>Bacteria</taxon>
        <taxon>Pseudomonadati</taxon>
        <taxon>Pseudomonadota</taxon>
        <taxon>Alphaproteobacteria</taxon>
        <taxon>Acetobacterales</taxon>
        <taxon>Acidocellaceae</taxon>
        <taxon>Acidocella</taxon>
    </lineage>
</organism>
<evidence type="ECO:0000256" key="7">
    <source>
        <dbReference type="SAM" id="MobiDB-lite"/>
    </source>
</evidence>
<evidence type="ECO:0000256" key="1">
    <source>
        <dbReference type="ARBA" id="ARBA00009369"/>
    </source>
</evidence>
<keyword evidence="3 5" id="KW-0133">Cell shape</keyword>
<evidence type="ECO:0000313" key="9">
    <source>
        <dbReference type="EMBL" id="MBB5373879.1"/>
    </source>
</evidence>
<dbReference type="GO" id="GO:0008360">
    <property type="term" value="P:regulation of cell shape"/>
    <property type="evidence" value="ECO:0007669"/>
    <property type="project" value="UniProtKB-KW"/>
</dbReference>
<accession>A0A840VP04</accession>
<feature type="region of interest" description="Disordered" evidence="7">
    <location>
        <begin position="276"/>
        <end position="298"/>
    </location>
</feature>
<proteinExistence type="inferred from homology"/>
<evidence type="ECO:0000313" key="10">
    <source>
        <dbReference type="Proteomes" id="UP000553706"/>
    </source>
</evidence>
<evidence type="ECO:0000259" key="8">
    <source>
        <dbReference type="Pfam" id="PF04085"/>
    </source>
</evidence>
<evidence type="ECO:0000256" key="3">
    <source>
        <dbReference type="ARBA" id="ARBA00022960"/>
    </source>
</evidence>
<dbReference type="Gene3D" id="2.40.10.340">
    <property type="entry name" value="Rod shape-determining protein MreC, domain 1"/>
    <property type="match status" value="1"/>
</dbReference>
<evidence type="ECO:0000256" key="4">
    <source>
        <dbReference type="ARBA" id="ARBA00032089"/>
    </source>
</evidence>
<dbReference type="Pfam" id="PF04085">
    <property type="entry name" value="MreC"/>
    <property type="match status" value="1"/>
</dbReference>
<keyword evidence="6" id="KW-0175">Coiled coil</keyword>
<dbReference type="InterPro" id="IPR055342">
    <property type="entry name" value="MreC_beta-barrel_core"/>
</dbReference>
<keyword evidence="10" id="KW-1185">Reference proteome</keyword>
<evidence type="ECO:0000256" key="6">
    <source>
        <dbReference type="SAM" id="Coils"/>
    </source>
</evidence>
<comment type="similarity">
    <text evidence="1 5">Belongs to the MreC family.</text>
</comment>
<dbReference type="AlphaFoldDB" id="A0A840VP04"/>
<dbReference type="InterPro" id="IPR007221">
    <property type="entry name" value="MreC"/>
</dbReference>
<protein>
    <recommendedName>
        <fullName evidence="2 5">Cell shape-determining protein MreC</fullName>
    </recommendedName>
    <alternativeName>
        <fullName evidence="4 5">Cell shape protein MreC</fullName>
    </alternativeName>
</protein>
<comment type="function">
    <text evidence="5">Involved in formation and maintenance of cell shape.</text>
</comment>
<feature type="domain" description="Rod shape-determining protein MreC beta-barrel core" evidence="8">
    <location>
        <begin position="154"/>
        <end position="245"/>
    </location>
</feature>
<dbReference type="EMBL" id="JACHFJ010000010">
    <property type="protein sequence ID" value="MBB5373879.1"/>
    <property type="molecule type" value="Genomic_DNA"/>
</dbReference>
<reference evidence="9 10" key="1">
    <citation type="submission" date="2020-08" db="EMBL/GenBank/DDBJ databases">
        <title>Genomic Encyclopedia of Type Strains, Phase IV (KMG-IV): sequencing the most valuable type-strain genomes for metagenomic binning, comparative biology and taxonomic classification.</title>
        <authorList>
            <person name="Goeker M."/>
        </authorList>
    </citation>
    <scope>NUCLEOTIDE SEQUENCE [LARGE SCALE GENOMIC DNA]</scope>
    <source>
        <strain evidence="9 10">DSM 27026</strain>
    </source>
</reference>